<dbReference type="EMBL" id="LSOG01000099">
    <property type="protein sequence ID" value="OEH45339.1"/>
    <property type="molecule type" value="Genomic_DNA"/>
</dbReference>
<dbReference type="Proteomes" id="UP000095229">
    <property type="component" value="Unassembled WGS sequence"/>
</dbReference>
<dbReference type="PATRIC" id="fig|45071.6.peg.2074"/>
<comment type="caution">
    <text evidence="1">The sequence shown here is derived from an EMBL/GenBank/DDBJ whole genome shotgun (WGS) entry which is preliminary data.</text>
</comment>
<organism evidence="1 2">
    <name type="scientific">Legionella parisiensis</name>
    <dbReference type="NCBI Taxonomy" id="45071"/>
    <lineage>
        <taxon>Bacteria</taxon>
        <taxon>Pseudomonadati</taxon>
        <taxon>Pseudomonadota</taxon>
        <taxon>Gammaproteobacteria</taxon>
        <taxon>Legionellales</taxon>
        <taxon>Legionellaceae</taxon>
        <taxon>Legionella</taxon>
    </lineage>
</organism>
<gene>
    <name evidence="1" type="ORF">lpari_03673</name>
</gene>
<keyword evidence="2" id="KW-1185">Reference proteome</keyword>
<evidence type="ECO:0000313" key="2">
    <source>
        <dbReference type="Proteomes" id="UP000095229"/>
    </source>
</evidence>
<dbReference type="AlphaFoldDB" id="A0A1E5JLD7"/>
<protein>
    <submittedName>
        <fullName evidence="1">Uncharacterized protein</fullName>
    </submittedName>
</protein>
<sequence>MNKLIKKLLIICNRTVLSLLHTKSLSRYMDTPAVSHRSPGNKSQMLFIYCFTKETRNVRFLS</sequence>
<proteinExistence type="predicted"/>
<reference evidence="1 2" key="1">
    <citation type="submission" date="2016-02" db="EMBL/GenBank/DDBJ databases">
        <title>Secondary metabolites in Legionella.</title>
        <authorList>
            <person name="Tobias N.J."/>
            <person name="Bode H.B."/>
        </authorList>
    </citation>
    <scope>NUCLEOTIDE SEQUENCE [LARGE SCALE GENOMIC DNA]</scope>
    <source>
        <strain evidence="1 2">DSM 19216</strain>
    </source>
</reference>
<name>A0A1E5JLD7_9GAMM</name>
<accession>A0A1E5JLD7</accession>
<dbReference type="STRING" id="45071.Lpar_1932"/>
<evidence type="ECO:0000313" key="1">
    <source>
        <dbReference type="EMBL" id="OEH45339.1"/>
    </source>
</evidence>